<name>A0A2A2HD45_9EURY</name>
<evidence type="ECO:0000313" key="4">
    <source>
        <dbReference type="EMBL" id="PWL08503.1"/>
    </source>
</evidence>
<gene>
    <name evidence="3" type="ORF">ASJ82_05860</name>
    <name evidence="4" type="ORF">MSCUN_05820</name>
</gene>
<dbReference type="GO" id="GO:0016301">
    <property type="term" value="F:kinase activity"/>
    <property type="evidence" value="ECO:0007669"/>
    <property type="project" value="UniProtKB-KW"/>
</dbReference>
<keyword evidence="5" id="KW-1185">Reference proteome</keyword>
<accession>A0A2A2HD45</accession>
<dbReference type="AlphaFoldDB" id="A0A2A2HD45"/>
<evidence type="ECO:0000256" key="2">
    <source>
        <dbReference type="ARBA" id="ARBA00022694"/>
    </source>
</evidence>
<sequence>MEDLQKQILDEKQITIHTYQDNIVDNIPELLGKINEITQQNPDSTIQLLDTQYICGKKHLKQAIAEAIVAFKNNTNFAKDLGLEICVRTSAQKQIKDAIKLLGIKTSGNITVIYINTRDDQIKQVEEILNTKNDTLIDEYDTNTIKKAYKIDCEDDTDILDMLNEKIAMLVIKN</sequence>
<comment type="similarity">
    <text evidence="1">Belongs to the CGI121/TPRKB family.</text>
</comment>
<dbReference type="Proteomes" id="UP000246004">
    <property type="component" value="Unassembled WGS sequence"/>
</dbReference>
<evidence type="ECO:0000256" key="1">
    <source>
        <dbReference type="ARBA" id="ARBA00005546"/>
    </source>
</evidence>
<dbReference type="GO" id="GO:0005829">
    <property type="term" value="C:cytosol"/>
    <property type="evidence" value="ECO:0007669"/>
    <property type="project" value="TreeGrafter"/>
</dbReference>
<keyword evidence="4" id="KW-0808">Transferase</keyword>
<dbReference type="EMBL" id="LMVN01000021">
    <property type="protein sequence ID" value="PAV07196.1"/>
    <property type="molecule type" value="Genomic_DNA"/>
</dbReference>
<reference evidence="4 6" key="1">
    <citation type="submission" date="2016-04" db="EMBL/GenBank/DDBJ databases">
        <title>Genome sequence of Methanosphaera cuniculi DSM 4103.</title>
        <authorList>
            <person name="Poehlein A."/>
            <person name="Seedorf H."/>
            <person name="Daniel R."/>
        </authorList>
    </citation>
    <scope>NUCLEOTIDE SEQUENCE [LARGE SCALE GENOMIC DNA]</scope>
    <source>
        <strain evidence="4 6">DSM 4103</strain>
    </source>
</reference>
<dbReference type="Pfam" id="PF08617">
    <property type="entry name" value="CGI-121"/>
    <property type="match status" value="1"/>
</dbReference>
<dbReference type="InterPro" id="IPR013926">
    <property type="entry name" value="CGI121/TPRKB"/>
</dbReference>
<dbReference type="InterPro" id="IPR036504">
    <property type="entry name" value="CGI121/TPRKB_sf"/>
</dbReference>
<dbReference type="GO" id="GO:0002949">
    <property type="term" value="P:tRNA threonylcarbamoyladenosine modification"/>
    <property type="evidence" value="ECO:0007669"/>
    <property type="project" value="TreeGrafter"/>
</dbReference>
<evidence type="ECO:0000313" key="5">
    <source>
        <dbReference type="Proteomes" id="UP000217528"/>
    </source>
</evidence>
<evidence type="ECO:0000313" key="3">
    <source>
        <dbReference type="EMBL" id="PAV07196.1"/>
    </source>
</evidence>
<dbReference type="EMBL" id="LWMS01000014">
    <property type="protein sequence ID" value="PWL08503.1"/>
    <property type="molecule type" value="Genomic_DNA"/>
</dbReference>
<keyword evidence="4" id="KW-0418">Kinase</keyword>
<dbReference type="SUPFAM" id="SSF143870">
    <property type="entry name" value="PF0523-like"/>
    <property type="match status" value="1"/>
</dbReference>
<proteinExistence type="inferred from homology"/>
<protein>
    <submittedName>
        <fullName evidence="4">Kinase binding protein CGI-121</fullName>
    </submittedName>
</protein>
<dbReference type="NCBIfam" id="NF011465">
    <property type="entry name" value="PRK14886.1-1"/>
    <property type="match status" value="1"/>
</dbReference>
<organism evidence="3 5">
    <name type="scientific">Methanosphaera cuniculi</name>
    <dbReference type="NCBI Taxonomy" id="1077256"/>
    <lineage>
        <taxon>Archaea</taxon>
        <taxon>Methanobacteriati</taxon>
        <taxon>Methanobacteriota</taxon>
        <taxon>Methanomada group</taxon>
        <taxon>Methanobacteria</taxon>
        <taxon>Methanobacteriales</taxon>
        <taxon>Methanobacteriaceae</taxon>
        <taxon>Methanosphaera</taxon>
    </lineage>
</organism>
<evidence type="ECO:0000313" key="6">
    <source>
        <dbReference type="Proteomes" id="UP000246004"/>
    </source>
</evidence>
<dbReference type="Gene3D" id="3.30.2380.10">
    <property type="entry name" value="CGI121/TPRKB"/>
    <property type="match status" value="1"/>
</dbReference>
<reference evidence="3 5" key="2">
    <citation type="journal article" date="2017" name="BMC Genomics">
        <title>Genomic analysis of methanogenic archaea reveals a shift towards energy conservation.</title>
        <authorList>
            <person name="Gilmore S.P."/>
            <person name="Henske J.K."/>
            <person name="Sexton J.A."/>
            <person name="Solomon K.V."/>
            <person name="Seppala S."/>
            <person name="Yoo J.I."/>
            <person name="Huyett L.M."/>
            <person name="Pressman A."/>
            <person name="Cogan J.Z."/>
            <person name="Kivenson V."/>
            <person name="Peng X."/>
            <person name="Tan Y."/>
            <person name="Valentine D.L."/>
            <person name="O'Malley M.A."/>
        </authorList>
    </citation>
    <scope>NUCLEOTIDE SEQUENCE [LARGE SCALE GENOMIC DNA]</scope>
    <source>
        <strain evidence="3 5">1R-7</strain>
    </source>
</reference>
<keyword evidence="2" id="KW-0819">tRNA processing</keyword>
<dbReference type="GO" id="GO:0000408">
    <property type="term" value="C:EKC/KEOPS complex"/>
    <property type="evidence" value="ECO:0007669"/>
    <property type="project" value="TreeGrafter"/>
</dbReference>
<dbReference type="PANTHER" id="PTHR15840">
    <property type="entry name" value="CGI-121 FAMILY MEMBER"/>
    <property type="match status" value="1"/>
</dbReference>
<dbReference type="Proteomes" id="UP000217528">
    <property type="component" value="Unassembled WGS sequence"/>
</dbReference>
<comment type="caution">
    <text evidence="3">The sequence shown here is derived from an EMBL/GenBank/DDBJ whole genome shotgun (WGS) entry which is preliminary data.</text>
</comment>
<dbReference type="PANTHER" id="PTHR15840:SF10">
    <property type="entry name" value="EKC_KEOPS COMPLEX SUBUNIT TPRKB"/>
    <property type="match status" value="1"/>
</dbReference>